<dbReference type="OrthoDB" id="3397699at2"/>
<dbReference type="RefSeq" id="WP_111243629.1">
    <property type="nucleotide sequence ID" value="NZ_AP023358.1"/>
</dbReference>
<gene>
    <name evidence="1" type="ORF">C1I93_13545</name>
</gene>
<reference evidence="1 2" key="1">
    <citation type="submission" date="2018-01" db="EMBL/GenBank/DDBJ databases">
        <title>Draft genome sequence of Jishengella endophytica.</title>
        <authorList>
            <person name="Sahin N."/>
            <person name="Ay H."/>
            <person name="Saygin H."/>
        </authorList>
    </citation>
    <scope>NUCLEOTIDE SEQUENCE [LARGE SCALE GENOMIC DNA]</scope>
    <source>
        <strain evidence="1 2">DSM 45430</strain>
    </source>
</reference>
<organism evidence="1 2">
    <name type="scientific">Micromonospora endophytica</name>
    <dbReference type="NCBI Taxonomy" id="515350"/>
    <lineage>
        <taxon>Bacteria</taxon>
        <taxon>Bacillati</taxon>
        <taxon>Actinomycetota</taxon>
        <taxon>Actinomycetes</taxon>
        <taxon>Micromonosporales</taxon>
        <taxon>Micromonosporaceae</taxon>
        <taxon>Micromonospora</taxon>
    </lineage>
</organism>
<comment type="caution">
    <text evidence="1">The sequence shown here is derived from an EMBL/GenBank/DDBJ whole genome shotgun (WGS) entry which is preliminary data.</text>
</comment>
<keyword evidence="2" id="KW-1185">Reference proteome</keyword>
<protein>
    <submittedName>
        <fullName evidence="1">Uncharacterized protein</fullName>
    </submittedName>
</protein>
<evidence type="ECO:0000313" key="1">
    <source>
        <dbReference type="EMBL" id="PZF96698.1"/>
    </source>
</evidence>
<sequence>MTHPAPETPPAGKLVWASEDVLSQLGEQVQPQLGRGQRVARAAILAFFFTVLPAFAVFAVSTVAAPSVTDGAGVGTVALWAVQFAVLVSLTAIVTALRSDGTERAADIAQPSGLRVTLRLVWHALVTAGCAWLVLAVQGLAVGQVAVLVLLLVAVLHLLPLIAARLLARRQAR</sequence>
<evidence type="ECO:0000313" key="2">
    <source>
        <dbReference type="Proteomes" id="UP000248627"/>
    </source>
</evidence>
<dbReference type="AlphaFoldDB" id="A0A2W2CYX5"/>
<name>A0A2W2CYX5_9ACTN</name>
<proteinExistence type="predicted"/>
<accession>A0A2W2CYX5</accession>
<dbReference type="EMBL" id="POTX01000075">
    <property type="protein sequence ID" value="PZF96698.1"/>
    <property type="molecule type" value="Genomic_DNA"/>
</dbReference>
<dbReference type="Proteomes" id="UP000248627">
    <property type="component" value="Unassembled WGS sequence"/>
</dbReference>